<organism evidence="1 2">
    <name type="scientific">Mycobacterium bohemicum DSM 44277</name>
    <dbReference type="NCBI Taxonomy" id="1236609"/>
    <lineage>
        <taxon>Bacteria</taxon>
        <taxon>Bacillati</taxon>
        <taxon>Actinomycetota</taxon>
        <taxon>Actinomycetes</taxon>
        <taxon>Mycobacteriales</taxon>
        <taxon>Mycobacteriaceae</taxon>
        <taxon>Mycobacterium</taxon>
    </lineage>
</organism>
<dbReference type="Proteomes" id="UP000198875">
    <property type="component" value="Unassembled WGS sequence"/>
</dbReference>
<dbReference type="EMBL" id="CSTD01000006">
    <property type="protein sequence ID" value="CPR13134.1"/>
    <property type="molecule type" value="Genomic_DNA"/>
</dbReference>
<reference evidence="1 2" key="1">
    <citation type="submission" date="2015-03" db="EMBL/GenBank/DDBJ databases">
        <authorList>
            <person name="Murphy D."/>
        </authorList>
    </citation>
    <scope>NUCLEOTIDE SEQUENCE [LARGE SCALE GENOMIC DNA]</scope>
    <source>
        <strain evidence="1 2">DSM 44277</strain>
    </source>
</reference>
<gene>
    <name evidence="1" type="ORF">BN971_04441</name>
</gene>
<protein>
    <submittedName>
        <fullName evidence="1">Uncharacterized protein</fullName>
    </submittedName>
</protein>
<dbReference type="AlphaFoldDB" id="A0A0U0WEV5"/>
<accession>A0A0U0WEV5</accession>
<proteinExistence type="predicted"/>
<evidence type="ECO:0000313" key="2">
    <source>
        <dbReference type="Proteomes" id="UP000198875"/>
    </source>
</evidence>
<evidence type="ECO:0000313" key="1">
    <source>
        <dbReference type="EMBL" id="CPR13134.1"/>
    </source>
</evidence>
<name>A0A0U0WEV5_MYCBE</name>
<sequence>MSPPVQPLRFDVSDVVGEDAALAGTYYAP</sequence>